<evidence type="ECO:0000256" key="4">
    <source>
        <dbReference type="ARBA" id="ARBA00023136"/>
    </source>
</evidence>
<dbReference type="GO" id="GO:0009279">
    <property type="term" value="C:cell outer membrane"/>
    <property type="evidence" value="ECO:0007669"/>
    <property type="project" value="UniProtKB-SubCell"/>
</dbReference>
<dbReference type="OrthoDB" id="5290976at2"/>
<dbReference type="InterPro" id="IPR010583">
    <property type="entry name" value="MipA"/>
</dbReference>
<evidence type="ECO:0000256" key="3">
    <source>
        <dbReference type="ARBA" id="ARBA00022729"/>
    </source>
</evidence>
<gene>
    <name evidence="7" type="ORF">AAW51_3790</name>
</gene>
<evidence type="ECO:0000313" key="8">
    <source>
        <dbReference type="Proteomes" id="UP000035352"/>
    </source>
</evidence>
<protein>
    <submittedName>
        <fullName evidence="7">Membrane protein</fullName>
    </submittedName>
</protein>
<feature type="chain" id="PRO_5005183673" evidence="6">
    <location>
        <begin position="24"/>
        <end position="303"/>
    </location>
</feature>
<keyword evidence="4" id="KW-0472">Membrane</keyword>
<keyword evidence="5" id="KW-0998">Cell outer membrane</keyword>
<evidence type="ECO:0000256" key="5">
    <source>
        <dbReference type="ARBA" id="ARBA00023237"/>
    </source>
</evidence>
<name>A0A0G3BSY0_9BURK</name>
<accession>A0A0G3BSY0</accession>
<proteinExistence type="inferred from homology"/>
<keyword evidence="8" id="KW-1185">Reference proteome</keyword>
<dbReference type="AlphaFoldDB" id="A0A0G3BSY0"/>
<dbReference type="KEGG" id="pbh:AAW51_3790"/>
<evidence type="ECO:0000313" key="7">
    <source>
        <dbReference type="EMBL" id="AKJ30481.1"/>
    </source>
</evidence>
<dbReference type="PANTHER" id="PTHR38776">
    <property type="entry name" value="MLTA-INTERACTING PROTEIN-RELATED"/>
    <property type="match status" value="1"/>
</dbReference>
<comment type="similarity">
    <text evidence="2">Belongs to the MipA/OmpV family.</text>
</comment>
<evidence type="ECO:0000256" key="1">
    <source>
        <dbReference type="ARBA" id="ARBA00004442"/>
    </source>
</evidence>
<dbReference type="EMBL" id="CP011371">
    <property type="protein sequence ID" value="AKJ30481.1"/>
    <property type="molecule type" value="Genomic_DNA"/>
</dbReference>
<organism evidence="7 8">
    <name type="scientific">Caldimonas brevitalea</name>
    <dbReference type="NCBI Taxonomy" id="413882"/>
    <lineage>
        <taxon>Bacteria</taxon>
        <taxon>Pseudomonadati</taxon>
        <taxon>Pseudomonadota</taxon>
        <taxon>Betaproteobacteria</taxon>
        <taxon>Burkholderiales</taxon>
        <taxon>Sphaerotilaceae</taxon>
        <taxon>Caldimonas</taxon>
    </lineage>
</organism>
<dbReference type="PANTHER" id="PTHR38776:SF1">
    <property type="entry name" value="MLTA-INTERACTING PROTEIN-RELATED"/>
    <property type="match status" value="1"/>
</dbReference>
<evidence type="ECO:0000256" key="2">
    <source>
        <dbReference type="ARBA" id="ARBA00005722"/>
    </source>
</evidence>
<dbReference type="STRING" id="413882.AAW51_3790"/>
<dbReference type="Pfam" id="PF06629">
    <property type="entry name" value="MipA"/>
    <property type="match status" value="1"/>
</dbReference>
<reference evidence="7 8" key="1">
    <citation type="submission" date="2015-05" db="EMBL/GenBank/DDBJ databases">
        <authorList>
            <person name="Tang B."/>
            <person name="Yu Y."/>
        </authorList>
    </citation>
    <scope>NUCLEOTIDE SEQUENCE [LARGE SCALE GENOMIC DNA]</scope>
    <source>
        <strain evidence="7 8">DSM 7029</strain>
    </source>
</reference>
<dbReference type="Proteomes" id="UP000035352">
    <property type="component" value="Chromosome"/>
</dbReference>
<feature type="signal peptide" evidence="6">
    <location>
        <begin position="1"/>
        <end position="23"/>
    </location>
</feature>
<evidence type="ECO:0000256" key="6">
    <source>
        <dbReference type="SAM" id="SignalP"/>
    </source>
</evidence>
<sequence>MNRNPLLPLALALGLGWTGATWAAPTAEPVAPSDVVVSSDTTSPQPDRRRVARPLWELGLGVGGLSLPDYRGAAERSNHVLPVPYVAYRGEWLRADREGARAVLLDARNVEIDLSVNGSPPSRNRDDGARAGMDDLPATVEIGPNLNVTLWRSGSRGARLDLRLPVRTAITLERSPRSIGTVFTPNLNLDLDGVAGGWHVGLLGGPMFATRHYHQHFYGVDAADATAQRPAYRASGGFAGWQALASVSRRFERTWMGAFVRYDHLDGATFEDSPLVQRRQHFTAGIAVSWVFATSGEMVLVDD</sequence>
<comment type="subcellular location">
    <subcellularLocation>
        <location evidence="1">Cell outer membrane</location>
    </subcellularLocation>
</comment>
<dbReference type="RefSeq" id="WP_083438412.1">
    <property type="nucleotide sequence ID" value="NZ_CP011371.1"/>
</dbReference>
<keyword evidence="3 6" id="KW-0732">Signal</keyword>